<sequence>QQVIPFLYRNHQFLALQRVINSSVAREQEFIIAVKRAKLAQYEQAQMLRVLGELLGFNL</sequence>
<accession>A0ABW9J0W1</accession>
<keyword evidence="2" id="KW-1185">Reference proteome</keyword>
<dbReference type="Proteomes" id="UP001631993">
    <property type="component" value="Unassembled WGS sequence"/>
</dbReference>
<organism evidence="1 2">
    <name type="scientific">Streptomyces galilaeus</name>
    <dbReference type="NCBI Taxonomy" id="33899"/>
    <lineage>
        <taxon>Bacteria</taxon>
        <taxon>Bacillati</taxon>
        <taxon>Actinomycetota</taxon>
        <taxon>Actinomycetes</taxon>
        <taxon>Kitasatosporales</taxon>
        <taxon>Streptomycetaceae</taxon>
        <taxon>Streptomyces</taxon>
    </lineage>
</organism>
<dbReference type="RefSeq" id="WP_409097872.1">
    <property type="nucleotide sequence ID" value="NZ_JBJVNE010000154.1"/>
</dbReference>
<comment type="caution">
    <text evidence="1">The sequence shown here is derived from an EMBL/GenBank/DDBJ whole genome shotgun (WGS) entry which is preliminary data.</text>
</comment>
<protein>
    <submittedName>
        <fullName evidence="1">Uncharacterized protein</fullName>
    </submittedName>
</protein>
<dbReference type="EMBL" id="JBJVNE010000154">
    <property type="protein sequence ID" value="MFM9653654.1"/>
    <property type="molecule type" value="Genomic_DNA"/>
</dbReference>
<name>A0ABW9J0W1_STRGJ</name>
<feature type="non-terminal residue" evidence="1">
    <location>
        <position position="1"/>
    </location>
</feature>
<evidence type="ECO:0000313" key="2">
    <source>
        <dbReference type="Proteomes" id="UP001631993"/>
    </source>
</evidence>
<gene>
    <name evidence="1" type="ORF">ACKI1S_47285</name>
</gene>
<proteinExistence type="predicted"/>
<reference evidence="1 2" key="1">
    <citation type="submission" date="2024-12" db="EMBL/GenBank/DDBJ databases">
        <title>Forecasting of Potato common scab and diversities of Pathogenic streptomyces spp. in china.</title>
        <authorList>
            <person name="Handique U."/>
            <person name="Wu J."/>
        </authorList>
    </citation>
    <scope>NUCLEOTIDE SEQUENCE [LARGE SCALE GENOMIC DNA]</scope>
    <source>
        <strain evidence="1 2">ZRIMU1585</strain>
    </source>
</reference>
<evidence type="ECO:0000313" key="1">
    <source>
        <dbReference type="EMBL" id="MFM9653654.1"/>
    </source>
</evidence>